<dbReference type="InterPro" id="IPR028989">
    <property type="entry name" value="RimP_N"/>
</dbReference>
<feature type="domain" description="Ribosome maturation factor RimP N-terminal" evidence="4">
    <location>
        <begin position="9"/>
        <end position="81"/>
    </location>
</feature>
<comment type="function">
    <text evidence="3">Required for maturation of 30S ribosomal subunits.</text>
</comment>
<dbReference type="HAMAP" id="MF_01077">
    <property type="entry name" value="RimP"/>
    <property type="match status" value="1"/>
</dbReference>
<dbReference type="InterPro" id="IPR035956">
    <property type="entry name" value="RimP_N_sf"/>
</dbReference>
<dbReference type="AlphaFoldDB" id="A0A397RXK9"/>
<dbReference type="Gene3D" id="3.30.300.70">
    <property type="entry name" value="RimP-like superfamily, N-terminal"/>
    <property type="match status" value="1"/>
</dbReference>
<dbReference type="EMBL" id="QXEV01000004">
    <property type="protein sequence ID" value="RIA78002.1"/>
    <property type="molecule type" value="Genomic_DNA"/>
</dbReference>
<comment type="subcellular location">
    <subcellularLocation>
        <location evidence="3">Cytoplasm</location>
    </subcellularLocation>
</comment>
<dbReference type="Gene3D" id="2.30.30.180">
    <property type="entry name" value="Ribosome maturation factor RimP, C-terminal domain"/>
    <property type="match status" value="1"/>
</dbReference>
<comment type="caution">
    <text evidence="5">The sequence shown here is derived from an EMBL/GenBank/DDBJ whole genome shotgun (WGS) entry which is preliminary data.</text>
</comment>
<evidence type="ECO:0000256" key="1">
    <source>
        <dbReference type="ARBA" id="ARBA00022490"/>
    </source>
</evidence>
<dbReference type="SUPFAM" id="SSF74942">
    <property type="entry name" value="YhbC-like, C-terminal domain"/>
    <property type="match status" value="1"/>
</dbReference>
<dbReference type="InterPro" id="IPR003728">
    <property type="entry name" value="Ribosome_maturation_RimP"/>
</dbReference>
<name>A0A397RXK9_9MOLU</name>
<evidence type="ECO:0000313" key="5">
    <source>
        <dbReference type="EMBL" id="RIA78002.1"/>
    </source>
</evidence>
<dbReference type="OrthoDB" id="398614at2"/>
<dbReference type="Proteomes" id="UP000266506">
    <property type="component" value="Unassembled WGS sequence"/>
</dbReference>
<keyword evidence="2 3" id="KW-0690">Ribosome biogenesis</keyword>
<evidence type="ECO:0000256" key="2">
    <source>
        <dbReference type="ARBA" id="ARBA00022517"/>
    </source>
</evidence>
<keyword evidence="1 3" id="KW-0963">Cytoplasm</keyword>
<dbReference type="GO" id="GO:0000028">
    <property type="term" value="P:ribosomal small subunit assembly"/>
    <property type="evidence" value="ECO:0007669"/>
    <property type="project" value="TreeGrafter"/>
</dbReference>
<accession>A0A397RXK9</accession>
<dbReference type="PANTHER" id="PTHR33867:SF1">
    <property type="entry name" value="RIBOSOME MATURATION FACTOR RIMP"/>
    <property type="match status" value="1"/>
</dbReference>
<evidence type="ECO:0000259" key="4">
    <source>
        <dbReference type="Pfam" id="PF02576"/>
    </source>
</evidence>
<gene>
    <name evidence="3" type="primary">rimP</name>
    <name evidence="5" type="ORF">EI71_00579</name>
</gene>
<dbReference type="PANTHER" id="PTHR33867">
    <property type="entry name" value="RIBOSOME MATURATION FACTOR RIMP"/>
    <property type="match status" value="1"/>
</dbReference>
<dbReference type="RefSeq" id="WP_119015747.1">
    <property type="nucleotide sequence ID" value="NZ_QXEV01000004.1"/>
</dbReference>
<dbReference type="InParanoid" id="A0A397RXK9"/>
<evidence type="ECO:0000256" key="3">
    <source>
        <dbReference type="HAMAP-Rule" id="MF_01077"/>
    </source>
</evidence>
<dbReference type="GO" id="GO:0005829">
    <property type="term" value="C:cytosol"/>
    <property type="evidence" value="ECO:0007669"/>
    <property type="project" value="TreeGrafter"/>
</dbReference>
<dbReference type="InterPro" id="IPR036847">
    <property type="entry name" value="RimP_C_sf"/>
</dbReference>
<protein>
    <recommendedName>
        <fullName evidence="3">Ribosome maturation factor RimP</fullName>
    </recommendedName>
</protein>
<proteinExistence type="inferred from homology"/>
<reference evidence="5 6" key="1">
    <citation type="submission" date="2018-08" db="EMBL/GenBank/DDBJ databases">
        <title>Genomic Encyclopedia of Archaeal and Bacterial Type Strains, Phase II (KMG-II): from individual species to whole genera.</title>
        <authorList>
            <person name="Goeker M."/>
        </authorList>
    </citation>
    <scope>NUCLEOTIDE SEQUENCE [LARGE SCALE GENOMIC DNA]</scope>
    <source>
        <strain evidence="5 6">ATCC 27112</strain>
    </source>
</reference>
<evidence type="ECO:0000313" key="6">
    <source>
        <dbReference type="Proteomes" id="UP000266506"/>
    </source>
</evidence>
<organism evidence="5 6">
    <name type="scientific">Anaeroplasma bactoclasticum</name>
    <dbReference type="NCBI Taxonomy" id="2088"/>
    <lineage>
        <taxon>Bacteria</taxon>
        <taxon>Bacillati</taxon>
        <taxon>Mycoplasmatota</taxon>
        <taxon>Mollicutes</taxon>
        <taxon>Anaeroplasmatales</taxon>
        <taxon>Anaeroplasmataceae</taxon>
        <taxon>Anaeroplasma</taxon>
    </lineage>
</organism>
<keyword evidence="6" id="KW-1185">Reference proteome</keyword>
<dbReference type="Pfam" id="PF02576">
    <property type="entry name" value="RimP_N"/>
    <property type="match status" value="1"/>
</dbReference>
<sequence>MDLQITKTILEPFLKEHDLIFYDVELVKEFGYLILRVTLDKKGGIDVDTLGLANEYLSERIDKYDSDMPEYLLEVSSPGAEKVLRNDEEILESIGMYTHVEVENMIYEGELVEADPMSITLRINIKGRFKKMNIKKEEIKLIRLAVKI</sequence>
<dbReference type="FunCoup" id="A0A397RXK9">
    <property type="interactions" value="191"/>
</dbReference>
<comment type="similarity">
    <text evidence="3">Belongs to the RimP family.</text>
</comment>
<dbReference type="GO" id="GO:0006412">
    <property type="term" value="P:translation"/>
    <property type="evidence" value="ECO:0007669"/>
    <property type="project" value="TreeGrafter"/>
</dbReference>
<dbReference type="SUPFAM" id="SSF75420">
    <property type="entry name" value="YhbC-like, N-terminal domain"/>
    <property type="match status" value="1"/>
</dbReference>